<proteinExistence type="predicted"/>
<feature type="transmembrane region" description="Helical" evidence="1">
    <location>
        <begin position="130"/>
        <end position="152"/>
    </location>
</feature>
<dbReference type="EMBL" id="MAEI02000001">
    <property type="protein sequence ID" value="MEO1781924.1"/>
    <property type="molecule type" value="Genomic_DNA"/>
</dbReference>
<evidence type="ECO:0000256" key="1">
    <source>
        <dbReference type="SAM" id="Phobius"/>
    </source>
</evidence>
<feature type="transmembrane region" description="Helical" evidence="1">
    <location>
        <begin position="68"/>
        <end position="97"/>
    </location>
</feature>
<reference evidence="2 3" key="2">
    <citation type="submission" date="2024-02" db="EMBL/GenBank/DDBJ databases">
        <title>The Genome Sequence of Enterococcus diestrammenae JM9A.</title>
        <authorList>
            <person name="Earl A."/>
            <person name="Manson A."/>
            <person name="Gilmore M."/>
            <person name="Sanders J."/>
            <person name="Shea T."/>
            <person name="Howe W."/>
            <person name="Livny J."/>
            <person name="Cuomo C."/>
            <person name="Neafsey D."/>
            <person name="Birren B."/>
        </authorList>
    </citation>
    <scope>NUCLEOTIDE SEQUENCE [LARGE SCALE GENOMIC DNA]</scope>
    <source>
        <strain evidence="2 3">JM9A</strain>
    </source>
</reference>
<dbReference type="RefSeq" id="WP_161869218.1">
    <property type="nucleotide sequence ID" value="NZ_MAEI02000001.1"/>
</dbReference>
<organism evidence="2 3">
    <name type="scientific">Enterococcus diestrammenae</name>
    <dbReference type="NCBI Taxonomy" id="1155073"/>
    <lineage>
        <taxon>Bacteria</taxon>
        <taxon>Bacillati</taxon>
        <taxon>Bacillota</taxon>
        <taxon>Bacilli</taxon>
        <taxon>Lactobacillales</taxon>
        <taxon>Enterococcaceae</taxon>
        <taxon>Enterococcus</taxon>
    </lineage>
</organism>
<keyword evidence="1" id="KW-1133">Transmembrane helix</keyword>
<name>A0ABV0F3S9_9ENTE</name>
<feature type="transmembrane region" description="Helical" evidence="1">
    <location>
        <begin position="27"/>
        <end position="48"/>
    </location>
</feature>
<reference evidence="3" key="1">
    <citation type="submission" date="2016-06" db="EMBL/GenBank/DDBJ databases">
        <title>Four novel species of enterococci isolated from chicken manure.</title>
        <authorList>
            <person name="Van Tyne D."/>
        </authorList>
    </citation>
    <scope>NUCLEOTIDE SEQUENCE [LARGE SCALE GENOMIC DNA]</scope>
    <source>
        <strain evidence="3">JM9A</strain>
    </source>
</reference>
<evidence type="ECO:0000313" key="2">
    <source>
        <dbReference type="EMBL" id="MEO1781924.1"/>
    </source>
</evidence>
<sequence>MKKVTLFFATIIQIGILLWQKRRFLRYYLGLAGLWALAFFAPRMFVFFTNWRRLEETMSLFNPDSQAVSIVLLLDLLRGAGLILTLLLWLGLVVYFISFYRQHHEPWVEQAPQLAAEAPKLWQVELITDLLAEGGWFVLVSIVTQVLTNGMVNSFIKDLDRFTIWKDAVTLYAYPIAADWWAIASSLSLILLFLYFTEMLGKRKVMAAEEVL</sequence>
<protein>
    <recommendedName>
        <fullName evidence="4">Integral membrane protein</fullName>
    </recommendedName>
</protein>
<accession>A0ABV0F3S9</accession>
<gene>
    <name evidence="2" type="ORF">BAU18_001517</name>
</gene>
<comment type="caution">
    <text evidence="2">The sequence shown here is derived from an EMBL/GenBank/DDBJ whole genome shotgun (WGS) entry which is preliminary data.</text>
</comment>
<feature type="transmembrane region" description="Helical" evidence="1">
    <location>
        <begin position="172"/>
        <end position="196"/>
    </location>
</feature>
<dbReference type="Proteomes" id="UP001429357">
    <property type="component" value="Unassembled WGS sequence"/>
</dbReference>
<evidence type="ECO:0008006" key="4">
    <source>
        <dbReference type="Google" id="ProtNLM"/>
    </source>
</evidence>
<keyword evidence="1" id="KW-0472">Membrane</keyword>
<keyword evidence="1" id="KW-0812">Transmembrane</keyword>
<evidence type="ECO:0000313" key="3">
    <source>
        <dbReference type="Proteomes" id="UP001429357"/>
    </source>
</evidence>
<keyword evidence="3" id="KW-1185">Reference proteome</keyword>